<feature type="transmembrane region" description="Helical" evidence="9">
    <location>
        <begin position="237"/>
        <end position="257"/>
    </location>
</feature>
<dbReference type="InterPro" id="IPR006369">
    <property type="entry name" value="Protohaem_IX_farnesylTrfase"/>
</dbReference>
<evidence type="ECO:0000313" key="11">
    <source>
        <dbReference type="Proteomes" id="UP000185678"/>
    </source>
</evidence>
<dbReference type="STRING" id="80876.SAMN05421779_104194"/>
<dbReference type="EMBL" id="FTOA01000004">
    <property type="protein sequence ID" value="SIS86706.1"/>
    <property type="molecule type" value="Genomic_DNA"/>
</dbReference>
<keyword evidence="5 9" id="KW-1133">Transmembrane helix</keyword>
<comment type="subcellular location">
    <subcellularLocation>
        <location evidence="9">Cell membrane</location>
        <topology evidence="9">Multi-pass membrane protein</topology>
    </subcellularLocation>
    <subcellularLocation>
        <location evidence="1">Membrane</location>
        <topology evidence="1">Multi-pass membrane protein</topology>
    </subcellularLocation>
</comment>
<sequence>MRHSPGFTDWVRYVKRPPRSGLPPGSRAMAAAGVLRQYLELCKMRIGMMIGITAMVGYGAIAPQIDGWALLGLGCAMMLGSSSSSVFNHFYDRDLDRLMTRTARRPLARGSLGNPWSAVWVAAVLLVAGLTMAAGLFNWVVALHLFLGAFIYGVVYTVWLKRRTWLNIVVGGAAGSFALLAGAAAADPQQWLLPTLMAVTLFLWTPSHFWALAILLKDDYARAGVPMLPVLIGTVRCARWILVNSVLLVLSSLLPWLLGELGVVYGVLSLAFGGHFLWLSWRLAREPGPLWARRTFFGSMQYLCGVFLAVIADRHLMGLF</sequence>
<feature type="transmembrane region" description="Helical" evidence="9">
    <location>
        <begin position="46"/>
        <end position="62"/>
    </location>
</feature>
<gene>
    <name evidence="9" type="primary">ctaB</name>
    <name evidence="10" type="ORF">SAMN05421779_104194</name>
</gene>
<comment type="function">
    <text evidence="9">Converts heme B (protoheme IX) to heme O by substitution of the vinyl group on carbon 2 of heme B porphyrin ring with a hydroxyethyl farnesyl side group.</text>
</comment>
<comment type="similarity">
    <text evidence="9">Belongs to the UbiA prenyltransferase family. Protoheme IX farnesyltransferase subfamily.</text>
</comment>
<feature type="transmembrane region" description="Helical" evidence="9">
    <location>
        <begin position="295"/>
        <end position="312"/>
    </location>
</feature>
<reference evidence="10 11" key="1">
    <citation type="submission" date="2017-01" db="EMBL/GenBank/DDBJ databases">
        <authorList>
            <person name="Mah S.A."/>
            <person name="Swanson W.J."/>
            <person name="Moy G.W."/>
            <person name="Vacquier V.D."/>
        </authorList>
    </citation>
    <scope>NUCLEOTIDE SEQUENCE [LARGE SCALE GENOMIC DNA]</scope>
    <source>
        <strain evidence="10 11">DSM 11589</strain>
    </source>
</reference>
<evidence type="ECO:0000256" key="7">
    <source>
        <dbReference type="ARBA" id="ARBA00023136"/>
    </source>
</evidence>
<dbReference type="CDD" id="cd13957">
    <property type="entry name" value="PT_UbiA_Cox10"/>
    <property type="match status" value="1"/>
</dbReference>
<dbReference type="PROSITE" id="PS00943">
    <property type="entry name" value="UBIA"/>
    <property type="match status" value="1"/>
</dbReference>
<protein>
    <recommendedName>
        <fullName evidence="9">Protoheme IX farnesyltransferase</fullName>
        <ecNumber evidence="9">2.5.1.141</ecNumber>
    </recommendedName>
    <alternativeName>
        <fullName evidence="9">Heme B farnesyltransferase</fullName>
    </alternativeName>
    <alternativeName>
        <fullName evidence="9">Heme O synthase</fullName>
    </alternativeName>
</protein>
<dbReference type="Pfam" id="PF01040">
    <property type="entry name" value="UbiA"/>
    <property type="match status" value="1"/>
</dbReference>
<feature type="transmembrane region" description="Helical" evidence="9">
    <location>
        <begin position="68"/>
        <end position="91"/>
    </location>
</feature>
<comment type="miscellaneous">
    <text evidence="9">Carbon 2 of the heme B porphyrin ring is defined according to the Fischer nomenclature.</text>
</comment>
<dbReference type="GO" id="GO:0008495">
    <property type="term" value="F:protoheme IX farnesyltransferase activity"/>
    <property type="evidence" value="ECO:0007669"/>
    <property type="project" value="UniProtKB-UniRule"/>
</dbReference>
<dbReference type="InterPro" id="IPR000537">
    <property type="entry name" value="UbiA_prenyltransferase"/>
</dbReference>
<keyword evidence="3 9" id="KW-0808">Transferase</keyword>
<feature type="transmembrane region" description="Helical" evidence="9">
    <location>
        <begin position="263"/>
        <end position="283"/>
    </location>
</feature>
<keyword evidence="7 9" id="KW-0472">Membrane</keyword>
<keyword evidence="11" id="KW-1185">Reference proteome</keyword>
<organism evidence="10 11">
    <name type="scientific">Insolitispirillum peregrinum</name>
    <dbReference type="NCBI Taxonomy" id="80876"/>
    <lineage>
        <taxon>Bacteria</taxon>
        <taxon>Pseudomonadati</taxon>
        <taxon>Pseudomonadota</taxon>
        <taxon>Alphaproteobacteria</taxon>
        <taxon>Rhodospirillales</taxon>
        <taxon>Novispirillaceae</taxon>
        <taxon>Insolitispirillum</taxon>
    </lineage>
</organism>
<dbReference type="HAMAP" id="MF_00154">
    <property type="entry name" value="CyoE_CtaB"/>
    <property type="match status" value="1"/>
</dbReference>
<dbReference type="Gene3D" id="1.10.357.140">
    <property type="entry name" value="UbiA prenyltransferase"/>
    <property type="match status" value="1"/>
</dbReference>
<evidence type="ECO:0000256" key="6">
    <source>
        <dbReference type="ARBA" id="ARBA00023133"/>
    </source>
</evidence>
<feature type="transmembrane region" description="Helical" evidence="9">
    <location>
        <begin position="112"/>
        <end position="130"/>
    </location>
</feature>
<accession>A0A1N7MKN1</accession>
<keyword evidence="2 9" id="KW-1003">Cell membrane</keyword>
<dbReference type="AlphaFoldDB" id="A0A1N7MKN1"/>
<evidence type="ECO:0000256" key="2">
    <source>
        <dbReference type="ARBA" id="ARBA00022475"/>
    </source>
</evidence>
<evidence type="ECO:0000256" key="8">
    <source>
        <dbReference type="ARBA" id="ARBA00047690"/>
    </source>
</evidence>
<dbReference type="EC" id="2.5.1.141" evidence="9"/>
<comment type="catalytic activity">
    <reaction evidence="8 9">
        <text>heme b + (2E,6E)-farnesyl diphosphate + H2O = Fe(II)-heme o + diphosphate</text>
        <dbReference type="Rhea" id="RHEA:28070"/>
        <dbReference type="ChEBI" id="CHEBI:15377"/>
        <dbReference type="ChEBI" id="CHEBI:33019"/>
        <dbReference type="ChEBI" id="CHEBI:60344"/>
        <dbReference type="ChEBI" id="CHEBI:60530"/>
        <dbReference type="ChEBI" id="CHEBI:175763"/>
        <dbReference type="EC" id="2.5.1.141"/>
    </reaction>
</comment>
<dbReference type="GO" id="GO:0048034">
    <property type="term" value="P:heme O biosynthetic process"/>
    <property type="evidence" value="ECO:0007669"/>
    <property type="project" value="UniProtKB-UniRule"/>
</dbReference>
<dbReference type="Proteomes" id="UP000185678">
    <property type="component" value="Unassembled WGS sequence"/>
</dbReference>
<dbReference type="RefSeq" id="WP_084194795.1">
    <property type="nucleotide sequence ID" value="NZ_FTOA01000004.1"/>
</dbReference>
<dbReference type="PANTHER" id="PTHR43448">
    <property type="entry name" value="PROTOHEME IX FARNESYLTRANSFERASE, MITOCHONDRIAL"/>
    <property type="match status" value="1"/>
</dbReference>
<keyword evidence="4 9" id="KW-0812">Transmembrane</keyword>
<keyword evidence="6 9" id="KW-0350">Heme biosynthesis</keyword>
<evidence type="ECO:0000256" key="5">
    <source>
        <dbReference type="ARBA" id="ARBA00022989"/>
    </source>
</evidence>
<comment type="pathway">
    <text evidence="9">Porphyrin-containing compound metabolism; heme O biosynthesis; heme O from protoheme: step 1/1.</text>
</comment>
<dbReference type="UniPathway" id="UPA00834">
    <property type="reaction ID" value="UER00712"/>
</dbReference>
<dbReference type="InterPro" id="IPR044878">
    <property type="entry name" value="UbiA_sf"/>
</dbReference>
<feature type="transmembrane region" description="Helical" evidence="9">
    <location>
        <begin position="136"/>
        <end position="158"/>
    </location>
</feature>
<proteinExistence type="inferred from homology"/>
<evidence type="ECO:0000256" key="4">
    <source>
        <dbReference type="ARBA" id="ARBA00022692"/>
    </source>
</evidence>
<evidence type="ECO:0000256" key="3">
    <source>
        <dbReference type="ARBA" id="ARBA00022679"/>
    </source>
</evidence>
<dbReference type="NCBIfam" id="TIGR01473">
    <property type="entry name" value="cyoE_ctaB"/>
    <property type="match status" value="1"/>
</dbReference>
<evidence type="ECO:0000256" key="1">
    <source>
        <dbReference type="ARBA" id="ARBA00004141"/>
    </source>
</evidence>
<dbReference type="PANTHER" id="PTHR43448:SF2">
    <property type="entry name" value="PROTOHEME IX FARNESYLTRANSFERASE, MITOCHONDRIAL"/>
    <property type="match status" value="1"/>
</dbReference>
<feature type="transmembrane region" description="Helical" evidence="9">
    <location>
        <begin position="191"/>
        <end position="216"/>
    </location>
</feature>
<evidence type="ECO:0000256" key="9">
    <source>
        <dbReference type="HAMAP-Rule" id="MF_00154"/>
    </source>
</evidence>
<feature type="transmembrane region" description="Helical" evidence="9">
    <location>
        <begin position="165"/>
        <end position="185"/>
    </location>
</feature>
<evidence type="ECO:0000313" key="10">
    <source>
        <dbReference type="EMBL" id="SIS86706.1"/>
    </source>
</evidence>
<name>A0A1N7MKN1_9PROT</name>
<dbReference type="InterPro" id="IPR030470">
    <property type="entry name" value="UbiA_prenylTrfase_CS"/>
</dbReference>
<dbReference type="GO" id="GO:0005886">
    <property type="term" value="C:plasma membrane"/>
    <property type="evidence" value="ECO:0007669"/>
    <property type="project" value="UniProtKB-SubCell"/>
</dbReference>